<dbReference type="CDD" id="cd00099">
    <property type="entry name" value="IgV"/>
    <property type="match status" value="1"/>
</dbReference>
<evidence type="ECO:0000313" key="3">
    <source>
        <dbReference type="Ensembl" id="ENSGALP00010042749.1"/>
    </source>
</evidence>
<feature type="domain" description="Ig-like" evidence="2">
    <location>
        <begin position="47"/>
        <end position="137"/>
    </location>
</feature>
<dbReference type="AlphaFoldDB" id="A0A8V1AF57"/>
<dbReference type="Gene3D" id="2.60.40.10">
    <property type="entry name" value="Immunoglobulins"/>
    <property type="match status" value="1"/>
</dbReference>
<dbReference type="SUPFAM" id="SSF48726">
    <property type="entry name" value="Immunoglobulin"/>
    <property type="match status" value="1"/>
</dbReference>
<reference evidence="3" key="1">
    <citation type="submission" date="2020-11" db="EMBL/GenBank/DDBJ databases">
        <title>Gallus gallus (Chicken) genome, bGalGal1, GRCg7b, maternal haplotype autosomes + Z &amp; W.</title>
        <authorList>
            <person name="Warren W."/>
            <person name="Formenti G."/>
            <person name="Fedrigo O."/>
            <person name="Haase B."/>
            <person name="Mountcastle J."/>
            <person name="Balacco J."/>
            <person name="Tracey A."/>
            <person name="Schneider V."/>
            <person name="Okimoto R."/>
            <person name="Cheng H."/>
            <person name="Hawken R."/>
            <person name="Howe K."/>
            <person name="Jarvis E.D."/>
        </authorList>
    </citation>
    <scope>NUCLEOTIDE SEQUENCE [LARGE SCALE GENOMIC DNA]</scope>
    <source>
        <strain evidence="3">Broiler</strain>
    </source>
</reference>
<dbReference type="Ensembl" id="ENSGALT00010069344.1">
    <property type="protein sequence ID" value="ENSGALP00010042749.1"/>
    <property type="gene ID" value="ENSGALG00010028642.1"/>
</dbReference>
<dbReference type="SMART" id="SM00409">
    <property type="entry name" value="IG"/>
    <property type="match status" value="1"/>
</dbReference>
<dbReference type="InterPro" id="IPR013106">
    <property type="entry name" value="Ig_V-set"/>
</dbReference>
<gene>
    <name evidence="3" type="primary">LOC121107589</name>
</gene>
<keyword evidence="4" id="KW-1185">Reference proteome</keyword>
<dbReference type="GeneTree" id="ENSGT00390000002049"/>
<evidence type="ECO:0000313" key="4">
    <source>
        <dbReference type="Proteomes" id="UP000000539"/>
    </source>
</evidence>
<dbReference type="Proteomes" id="UP000000539">
    <property type="component" value="Chromosome 25"/>
</dbReference>
<protein>
    <submittedName>
        <fullName evidence="3">Aph-1 homolog A, gamma-secretase subunit</fullName>
    </submittedName>
</protein>
<sequence length="320" mass="33319">MQAGDGAEQWELTCAAGLPDGHGDGPACAALHGCAAHGAVPLLSCEPVPTELLKLWQPDPVLFVEPGAAVNITCMADERMDGAGKVLWFRHSPGGSPQLLLNCIDRTKNGFSCDYQKRYAVLHIQAAHPKDTALYLCANTIVSKLKFGNGTVLLVGDSWRTHSWVQVLATHRSPQSPLSPVCAVGASGGPVLISWLGGDHPQEVLGLGNSTELLLSPGVSGGLCEVRFNASGPHIQRSTELHEAVGGCPLPSAVGMAVAGTVLLLLSLCLSARCPPITPAQCWGHAPVPSSDHQPTVPEPPGPQGELLYAHLTLSGPTPP</sequence>
<proteinExistence type="predicted"/>
<accession>A0A8V1AF57</accession>
<evidence type="ECO:0000259" key="2">
    <source>
        <dbReference type="PROSITE" id="PS50835"/>
    </source>
</evidence>
<reference evidence="3" key="2">
    <citation type="submission" date="2025-08" db="UniProtKB">
        <authorList>
            <consortium name="Ensembl"/>
        </authorList>
    </citation>
    <scope>IDENTIFICATION</scope>
    <source>
        <strain evidence="3">broiler</strain>
    </source>
</reference>
<evidence type="ECO:0000256" key="1">
    <source>
        <dbReference type="SAM" id="MobiDB-lite"/>
    </source>
</evidence>
<dbReference type="InterPro" id="IPR007110">
    <property type="entry name" value="Ig-like_dom"/>
</dbReference>
<organism evidence="3 4">
    <name type="scientific">Gallus gallus</name>
    <name type="common">Chicken</name>
    <dbReference type="NCBI Taxonomy" id="9031"/>
    <lineage>
        <taxon>Eukaryota</taxon>
        <taxon>Metazoa</taxon>
        <taxon>Chordata</taxon>
        <taxon>Craniata</taxon>
        <taxon>Vertebrata</taxon>
        <taxon>Euteleostomi</taxon>
        <taxon>Archelosauria</taxon>
        <taxon>Archosauria</taxon>
        <taxon>Dinosauria</taxon>
        <taxon>Saurischia</taxon>
        <taxon>Theropoda</taxon>
        <taxon>Coelurosauria</taxon>
        <taxon>Aves</taxon>
        <taxon>Neognathae</taxon>
        <taxon>Galloanserae</taxon>
        <taxon>Galliformes</taxon>
        <taxon>Phasianidae</taxon>
        <taxon>Phasianinae</taxon>
        <taxon>Gallus</taxon>
    </lineage>
</organism>
<dbReference type="PROSITE" id="PS50835">
    <property type="entry name" value="IG_LIKE"/>
    <property type="match status" value="1"/>
</dbReference>
<dbReference type="InterPro" id="IPR036179">
    <property type="entry name" value="Ig-like_dom_sf"/>
</dbReference>
<dbReference type="InterPro" id="IPR003599">
    <property type="entry name" value="Ig_sub"/>
</dbReference>
<name>A0A8V1AF57_CHICK</name>
<dbReference type="Pfam" id="PF07686">
    <property type="entry name" value="V-set"/>
    <property type="match status" value="1"/>
</dbReference>
<reference evidence="3" key="3">
    <citation type="submission" date="2025-09" db="UniProtKB">
        <authorList>
            <consortium name="Ensembl"/>
        </authorList>
    </citation>
    <scope>IDENTIFICATION</scope>
    <source>
        <strain evidence="3">broiler</strain>
    </source>
</reference>
<dbReference type="InterPro" id="IPR013783">
    <property type="entry name" value="Ig-like_fold"/>
</dbReference>
<feature type="region of interest" description="Disordered" evidence="1">
    <location>
        <begin position="287"/>
        <end position="307"/>
    </location>
</feature>